<comment type="caution">
    <text evidence="1">The sequence shown here is derived from an EMBL/GenBank/DDBJ whole genome shotgun (WGS) entry which is preliminary data.</text>
</comment>
<gene>
    <name evidence="1" type="ORF">B296_00057410</name>
</gene>
<proteinExistence type="predicted"/>
<reference evidence="1 2" key="1">
    <citation type="journal article" date="2014" name="Agronomy (Basel)">
        <title>A Draft Genome Sequence for Ensete ventricosum, the Drought-Tolerant Tree Against Hunger.</title>
        <authorList>
            <person name="Harrison J."/>
            <person name="Moore K.A."/>
            <person name="Paszkiewicz K."/>
            <person name="Jones T."/>
            <person name="Grant M."/>
            <person name="Ambacheew D."/>
            <person name="Muzemil S."/>
            <person name="Studholme D.J."/>
        </authorList>
    </citation>
    <scope>NUCLEOTIDE SEQUENCE [LARGE SCALE GENOMIC DNA]</scope>
</reference>
<dbReference type="EMBL" id="AMZH03018158">
    <property type="protein sequence ID" value="RRT41963.1"/>
    <property type="molecule type" value="Genomic_DNA"/>
</dbReference>
<feature type="non-terminal residue" evidence="1">
    <location>
        <position position="1"/>
    </location>
</feature>
<accession>A0A426XR03</accession>
<name>A0A426XR03_ENSVE</name>
<dbReference type="Proteomes" id="UP000287651">
    <property type="component" value="Unassembled WGS sequence"/>
</dbReference>
<protein>
    <submittedName>
        <fullName evidence="1">Uncharacterized protein</fullName>
    </submittedName>
</protein>
<organism evidence="1 2">
    <name type="scientific">Ensete ventricosum</name>
    <name type="common">Abyssinian banana</name>
    <name type="synonym">Musa ensete</name>
    <dbReference type="NCBI Taxonomy" id="4639"/>
    <lineage>
        <taxon>Eukaryota</taxon>
        <taxon>Viridiplantae</taxon>
        <taxon>Streptophyta</taxon>
        <taxon>Embryophyta</taxon>
        <taxon>Tracheophyta</taxon>
        <taxon>Spermatophyta</taxon>
        <taxon>Magnoliopsida</taxon>
        <taxon>Liliopsida</taxon>
        <taxon>Zingiberales</taxon>
        <taxon>Musaceae</taxon>
        <taxon>Ensete</taxon>
    </lineage>
</organism>
<evidence type="ECO:0000313" key="1">
    <source>
        <dbReference type="EMBL" id="RRT41963.1"/>
    </source>
</evidence>
<dbReference type="AlphaFoldDB" id="A0A426XR03"/>
<evidence type="ECO:0000313" key="2">
    <source>
        <dbReference type="Proteomes" id="UP000287651"/>
    </source>
</evidence>
<sequence>HLAKVRQRFFVPREYELHVPLPRHHSYDAFPDGFGLLIDSLKGGLRFLLHPVIKYFAAQVFDLPGLQVGAPMKACWTDLLILVHFWDEGLIATEYARGTLHPSIVKQLYSAP</sequence>